<sequence>MSMLEPQRRQNSESFSSAAGSVPELSIAPKFCVIFSWLGRSSNYSASGFRDFTRLAASEQTMWRDVCLHNKDAILEMLARFPRICPRWSERFAGATARNCSTCSPAPVRCAARSLSRGRMLNWSISAVMQLVIRRSCKSSSTMPRPSQSQQRRRHIDIDQFSRTEESHLPTKRGHSARNLPRLRFSGEERVIALARAAPKAVLPFVL</sequence>
<feature type="domain" description="Prephenate dehydrogenase dimerization" evidence="2">
    <location>
        <begin position="41"/>
        <end position="86"/>
    </location>
</feature>
<evidence type="ECO:0000313" key="3">
    <source>
        <dbReference type="EMBL" id="BAN09709.1"/>
    </source>
</evidence>
<reference evidence="3" key="2">
    <citation type="journal article" date="2013" name="Microbes Environ.">
        <title>Commonalities and Differences among Symbiosis Islands of Three Mesorhizobium loti Strains.</title>
        <authorList>
            <person name="Kasai-Maita H."/>
            <person name="Hirakawa H."/>
            <person name="Nakamura Y."/>
            <person name="Kaneko T."/>
            <person name="Miki K."/>
            <person name="Maruya J."/>
            <person name="Okazaki S."/>
            <person name="Tabata S."/>
            <person name="Saeki K."/>
            <person name="Sato S."/>
        </authorList>
    </citation>
    <scope>NUCLEOTIDE SEQUENCE</scope>
    <source>
        <strain evidence="3">NZP2037</strain>
    </source>
</reference>
<dbReference type="Gene3D" id="1.10.3660.10">
    <property type="entry name" value="6-phosphogluconate dehydrogenase C-terminal like domain"/>
    <property type="match status" value="1"/>
</dbReference>
<evidence type="ECO:0000259" key="2">
    <source>
        <dbReference type="Pfam" id="PF20463"/>
    </source>
</evidence>
<feature type="compositionally biased region" description="Low complexity" evidence="1">
    <location>
        <begin position="139"/>
        <end position="150"/>
    </location>
</feature>
<name>M5ALN6_RHILI</name>
<dbReference type="AlphaFoldDB" id="M5ALN6"/>
<organism evidence="3">
    <name type="scientific">Rhizobium loti</name>
    <name type="common">Mesorhizobium loti</name>
    <dbReference type="NCBI Taxonomy" id="381"/>
    <lineage>
        <taxon>Bacteria</taxon>
        <taxon>Pseudomonadati</taxon>
        <taxon>Pseudomonadota</taxon>
        <taxon>Alphaproteobacteria</taxon>
        <taxon>Hyphomicrobiales</taxon>
        <taxon>Phyllobacteriaceae</taxon>
        <taxon>Mesorhizobium</taxon>
    </lineage>
</organism>
<evidence type="ECO:0000256" key="1">
    <source>
        <dbReference type="SAM" id="MobiDB-lite"/>
    </source>
</evidence>
<feature type="region of interest" description="Disordered" evidence="1">
    <location>
        <begin position="137"/>
        <end position="180"/>
    </location>
</feature>
<dbReference type="InterPro" id="IPR046825">
    <property type="entry name" value="PDH_C"/>
</dbReference>
<feature type="compositionally biased region" description="Basic and acidic residues" evidence="1">
    <location>
        <begin position="156"/>
        <end position="169"/>
    </location>
</feature>
<protein>
    <submittedName>
        <fullName evidence="3">Probable cyclohexadienyl dehydrogenase</fullName>
    </submittedName>
</protein>
<dbReference type="Pfam" id="PF20463">
    <property type="entry name" value="PDH_C"/>
    <property type="match status" value="1"/>
</dbReference>
<dbReference type="InterPro" id="IPR008927">
    <property type="entry name" value="6-PGluconate_DH-like_C_sf"/>
</dbReference>
<reference evidence="3" key="1">
    <citation type="submission" date="2012-10" db="EMBL/GenBank/DDBJ databases">
        <authorList>
            <person name="Maita H."/>
            <person name="Sato S."/>
        </authorList>
    </citation>
    <scope>NUCLEOTIDE SEQUENCE</scope>
    <source>
        <strain evidence="3">NZP2037</strain>
    </source>
</reference>
<dbReference type="EMBL" id="AP012557">
    <property type="protein sequence ID" value="BAN09709.1"/>
    <property type="molecule type" value="Genomic_DNA"/>
</dbReference>
<dbReference type="SUPFAM" id="SSF48179">
    <property type="entry name" value="6-phosphogluconate dehydrogenase C-terminal domain-like"/>
    <property type="match status" value="1"/>
</dbReference>
<accession>M5ALN6</accession>
<proteinExistence type="predicted"/>